<name>A0A7S2QVX8_9STRA</name>
<evidence type="ECO:0000313" key="2">
    <source>
        <dbReference type="EMBL" id="CAD9653513.1"/>
    </source>
</evidence>
<protein>
    <submittedName>
        <fullName evidence="2">Uncharacterized protein</fullName>
    </submittedName>
</protein>
<dbReference type="EMBL" id="HBHE01001668">
    <property type="protein sequence ID" value="CAD9653513.1"/>
    <property type="molecule type" value="Transcribed_RNA"/>
</dbReference>
<keyword evidence="1" id="KW-0812">Transmembrane</keyword>
<sequence length="343" mass="39295">MFEMACMKGSEMFAEAIPGVIIQMMAIVTKEKGQDVLLGAWISLAISAFSTGFISASISYDFDTNPEKRHSSPQFYGYIPARSSKRTTIFVTLIFFSAGMLLIRCTCIVLLGLVGKQWVFAYIGADLALYLMVKIMRGDFWYWIPAGPQAELLLSCWIRTLIKIVVDFTSIIQFRHPSELGGLYWIISFVLTMGSLPVVIWIYEGQGGDKIVVTLAWKLLYILLPSTLVLFGIFVANIEMKYWNTFVSLETGKNFRIREFKEGTTDAVKAEIFKRSHRVWHPIEGEVRAWVCANWSRWDEEEPAWLNEYMRSRIPLEWIPSEDRYRESMRRSSVGRPPSLGQA</sequence>
<accession>A0A7S2QVX8</accession>
<dbReference type="AlphaFoldDB" id="A0A7S2QVX8"/>
<proteinExistence type="predicted"/>
<feature type="transmembrane region" description="Helical" evidence="1">
    <location>
        <begin position="40"/>
        <end position="60"/>
    </location>
</feature>
<evidence type="ECO:0000256" key="1">
    <source>
        <dbReference type="SAM" id="Phobius"/>
    </source>
</evidence>
<feature type="transmembrane region" description="Helical" evidence="1">
    <location>
        <begin position="215"/>
        <end position="236"/>
    </location>
</feature>
<feature type="transmembrane region" description="Helical" evidence="1">
    <location>
        <begin position="89"/>
        <end position="111"/>
    </location>
</feature>
<gene>
    <name evidence="2" type="ORF">TPAC0785_LOCUS1063</name>
</gene>
<reference evidence="2" key="1">
    <citation type="submission" date="2021-01" db="EMBL/GenBank/DDBJ databases">
        <authorList>
            <person name="Corre E."/>
            <person name="Pelletier E."/>
            <person name="Niang G."/>
            <person name="Scheremetjew M."/>
            <person name="Finn R."/>
            <person name="Kale V."/>
            <person name="Holt S."/>
            <person name="Cochrane G."/>
            <person name="Meng A."/>
            <person name="Brown T."/>
            <person name="Cohen L."/>
        </authorList>
    </citation>
    <scope>NUCLEOTIDE SEQUENCE</scope>
    <source>
        <strain evidence="2">CCMP 1866</strain>
    </source>
</reference>
<keyword evidence="1" id="KW-0472">Membrane</keyword>
<organism evidence="2">
    <name type="scientific">Triparma pacifica</name>
    <dbReference type="NCBI Taxonomy" id="91992"/>
    <lineage>
        <taxon>Eukaryota</taxon>
        <taxon>Sar</taxon>
        <taxon>Stramenopiles</taxon>
        <taxon>Ochrophyta</taxon>
        <taxon>Bolidophyceae</taxon>
        <taxon>Parmales</taxon>
        <taxon>Triparmaceae</taxon>
        <taxon>Triparma</taxon>
    </lineage>
</organism>
<feature type="transmembrane region" description="Helical" evidence="1">
    <location>
        <begin position="183"/>
        <end position="203"/>
    </location>
</feature>
<keyword evidence="1" id="KW-1133">Transmembrane helix</keyword>